<comment type="caution">
    <text evidence="7">The sequence shown here is derived from an EMBL/GenBank/DDBJ whole genome shotgun (WGS) entry which is preliminary data.</text>
</comment>
<feature type="non-terminal residue" evidence="7">
    <location>
        <position position="1"/>
    </location>
</feature>
<dbReference type="Pfam" id="PF07282">
    <property type="entry name" value="Cas12f1-like_TNB"/>
    <property type="match status" value="1"/>
</dbReference>
<evidence type="ECO:0000313" key="7">
    <source>
        <dbReference type="EMBL" id="NFD88702.1"/>
    </source>
</evidence>
<dbReference type="GO" id="GO:0006310">
    <property type="term" value="P:DNA recombination"/>
    <property type="evidence" value="ECO:0007669"/>
    <property type="project" value="UniProtKB-KW"/>
</dbReference>
<evidence type="ECO:0000256" key="2">
    <source>
        <dbReference type="ARBA" id="ARBA00022578"/>
    </source>
</evidence>
<proteinExistence type="inferred from homology"/>
<keyword evidence="4" id="KW-0233">DNA recombination</keyword>
<sequence length="158" mass="18515">YYKEIAKRMNNLDYTNRMNRLTIKRNNKIIDFIHKASKKIIDYALKNNINTIIVGNNKDWKRKSNMSKLVNQSFVGIPHQEFINKLIYKCENVGLNIIITEESYTSGTSFLDNELPIKENYNKKRRVYRGVFVSNNGIKINADVNGAYQIMRKVFSNV</sequence>
<comment type="similarity">
    <text evidence="1">In the C-terminal section; belongs to the transposase 35 family.</text>
</comment>
<protein>
    <submittedName>
        <fullName evidence="7">IS200/IS605 family element transposase accessory protein TnpB</fullName>
    </submittedName>
</protein>
<keyword evidence="3" id="KW-0238">DNA-binding</keyword>
<feature type="domain" description="Probable transposase IS891/IS1136/IS1341" evidence="5">
    <location>
        <begin position="6"/>
        <end position="60"/>
    </location>
</feature>
<evidence type="ECO:0000259" key="5">
    <source>
        <dbReference type="Pfam" id="PF01385"/>
    </source>
</evidence>
<feature type="domain" description="Cas12f1-like TNB" evidence="6">
    <location>
        <begin position="79"/>
        <end position="150"/>
    </location>
</feature>
<evidence type="ECO:0000259" key="6">
    <source>
        <dbReference type="Pfam" id="PF07282"/>
    </source>
</evidence>
<dbReference type="NCBIfam" id="TIGR01766">
    <property type="entry name" value="IS200/IS605 family accessory protein TnpB-like domain"/>
    <property type="match status" value="1"/>
</dbReference>
<dbReference type="InterPro" id="IPR010095">
    <property type="entry name" value="Cas12f1-like_TNB"/>
</dbReference>
<organism evidence="7">
    <name type="scientific">Clostridium botulinum</name>
    <dbReference type="NCBI Taxonomy" id="1491"/>
    <lineage>
        <taxon>Bacteria</taxon>
        <taxon>Bacillati</taxon>
        <taxon>Bacillota</taxon>
        <taxon>Clostridia</taxon>
        <taxon>Eubacteriales</taxon>
        <taxon>Clostridiaceae</taxon>
        <taxon>Clostridium</taxon>
    </lineage>
</organism>
<keyword evidence="2" id="KW-0815">Transposition</keyword>
<dbReference type="Pfam" id="PF01385">
    <property type="entry name" value="OrfB_IS605"/>
    <property type="match status" value="1"/>
</dbReference>
<dbReference type="EMBL" id="SWNS01000043">
    <property type="protein sequence ID" value="NFD88702.1"/>
    <property type="molecule type" value="Genomic_DNA"/>
</dbReference>
<dbReference type="AlphaFoldDB" id="A0A6G4DCT9"/>
<reference evidence="7" key="1">
    <citation type="submission" date="2019-04" db="EMBL/GenBank/DDBJ databases">
        <title>Genome sequencing of Clostridium botulinum Groups I-IV and Clostridium butyricum.</title>
        <authorList>
            <person name="Brunt J."/>
            <person name="Van Vliet A.H.M."/>
            <person name="Stringer S.C."/>
            <person name="Carter A.T."/>
            <person name="Peck M.W."/>
        </authorList>
    </citation>
    <scope>NUCLEOTIDE SEQUENCE</scope>
    <source>
        <strain evidence="7">Colworth BL165</strain>
    </source>
</reference>
<accession>A0A6G4DCT9</accession>
<feature type="non-terminal residue" evidence="7">
    <location>
        <position position="158"/>
    </location>
</feature>
<evidence type="ECO:0000256" key="1">
    <source>
        <dbReference type="ARBA" id="ARBA00008761"/>
    </source>
</evidence>
<evidence type="ECO:0000256" key="4">
    <source>
        <dbReference type="ARBA" id="ARBA00023172"/>
    </source>
</evidence>
<evidence type="ECO:0000256" key="3">
    <source>
        <dbReference type="ARBA" id="ARBA00023125"/>
    </source>
</evidence>
<dbReference type="InterPro" id="IPR001959">
    <property type="entry name" value="Transposase"/>
</dbReference>
<name>A0A6G4DCT9_CLOBO</name>
<dbReference type="GO" id="GO:0032196">
    <property type="term" value="P:transposition"/>
    <property type="evidence" value="ECO:0007669"/>
    <property type="project" value="UniProtKB-KW"/>
</dbReference>
<gene>
    <name evidence="7" type="ORF">FCV13_12050</name>
</gene>
<dbReference type="GO" id="GO:0003677">
    <property type="term" value="F:DNA binding"/>
    <property type="evidence" value="ECO:0007669"/>
    <property type="project" value="UniProtKB-KW"/>
</dbReference>